<dbReference type="Pfam" id="PF23313">
    <property type="entry name" value="4HB_KIF14"/>
    <property type="match status" value="1"/>
</dbReference>
<evidence type="ECO:0000313" key="4">
    <source>
        <dbReference type="Proteomes" id="UP000228934"/>
    </source>
</evidence>
<dbReference type="AlphaFoldDB" id="A0A2G9RWJ5"/>
<protein>
    <recommendedName>
        <fullName evidence="2">KIF14 four-helical bundle domain-containing protein</fullName>
    </recommendedName>
</protein>
<feature type="region of interest" description="Disordered" evidence="1">
    <location>
        <begin position="325"/>
        <end position="346"/>
    </location>
</feature>
<feature type="compositionally biased region" description="Polar residues" evidence="1">
    <location>
        <begin position="330"/>
        <end position="346"/>
    </location>
</feature>
<accession>A0A2G9RWJ5</accession>
<dbReference type="Proteomes" id="UP000228934">
    <property type="component" value="Unassembled WGS sequence"/>
</dbReference>
<proteinExistence type="predicted"/>
<organism evidence="3 4">
    <name type="scientific">Aquarana catesbeiana</name>
    <name type="common">American bullfrog</name>
    <name type="synonym">Rana catesbeiana</name>
    <dbReference type="NCBI Taxonomy" id="8400"/>
    <lineage>
        <taxon>Eukaryota</taxon>
        <taxon>Metazoa</taxon>
        <taxon>Chordata</taxon>
        <taxon>Craniata</taxon>
        <taxon>Vertebrata</taxon>
        <taxon>Euteleostomi</taxon>
        <taxon>Amphibia</taxon>
        <taxon>Batrachia</taxon>
        <taxon>Anura</taxon>
        <taxon>Neobatrachia</taxon>
        <taxon>Ranoidea</taxon>
        <taxon>Ranidae</taxon>
        <taxon>Aquarana</taxon>
    </lineage>
</organism>
<dbReference type="InterPro" id="IPR056523">
    <property type="entry name" value="4HB_KIF14"/>
</dbReference>
<dbReference type="OrthoDB" id="9907396at2759"/>
<reference evidence="4" key="1">
    <citation type="journal article" date="2017" name="Nat. Commun.">
        <title>The North American bullfrog draft genome provides insight into hormonal regulation of long noncoding RNA.</title>
        <authorList>
            <person name="Hammond S.A."/>
            <person name="Warren R.L."/>
            <person name="Vandervalk B.P."/>
            <person name="Kucuk E."/>
            <person name="Khan H."/>
            <person name="Gibb E.A."/>
            <person name="Pandoh P."/>
            <person name="Kirk H."/>
            <person name="Zhao Y."/>
            <person name="Jones M."/>
            <person name="Mungall A.J."/>
            <person name="Coope R."/>
            <person name="Pleasance S."/>
            <person name="Moore R.A."/>
            <person name="Holt R.A."/>
            <person name="Round J.M."/>
            <person name="Ohora S."/>
            <person name="Walle B.V."/>
            <person name="Veldhoen N."/>
            <person name="Helbing C.C."/>
            <person name="Birol I."/>
        </authorList>
    </citation>
    <scope>NUCLEOTIDE SEQUENCE [LARGE SCALE GENOMIC DNA]</scope>
</reference>
<sequence length="346" mass="37980">MKSKRISGCLYEIRVHPIQSLQSGYSSGLMTKSSSLLSKSSSVCSNGNDSHLPEICKDLIGRALDYLSQNQSDKSSLADSLVSCIGTVCKGVHVVSQTYEQQDEDSTDGIFAINQDAQIQSIQLTSAFQQSVVLTKLWLDSFTESQETDKPGDNLLLNIRKLGGYSQLLLQGCSSDISGMVKEAKAKADHTVEQILQDIGYLAALTVTPLHLPKEECTDTPILQVNMDLVLKNSACSVRTSLNSALRNLKSCLDLLRPTFTSLLKGIDTDISHIHTSLNDIHSSASILNKIYLPWSQHIFGLAEFRNLSETLVCAIQKRDSNRANYARPQDSQHNSAFSPSAIQWV</sequence>
<keyword evidence="4" id="KW-1185">Reference proteome</keyword>
<evidence type="ECO:0000259" key="2">
    <source>
        <dbReference type="Pfam" id="PF23313"/>
    </source>
</evidence>
<evidence type="ECO:0000256" key="1">
    <source>
        <dbReference type="SAM" id="MobiDB-lite"/>
    </source>
</evidence>
<gene>
    <name evidence="3" type="ORF">AB205_0172980</name>
</gene>
<evidence type="ECO:0000313" key="3">
    <source>
        <dbReference type="EMBL" id="PIO32258.1"/>
    </source>
</evidence>
<name>A0A2G9RWJ5_AQUCT</name>
<dbReference type="EMBL" id="KV930043">
    <property type="protein sequence ID" value="PIO32258.1"/>
    <property type="molecule type" value="Genomic_DNA"/>
</dbReference>
<feature type="domain" description="KIF14 four-helical bundle" evidence="2">
    <location>
        <begin position="76"/>
        <end position="214"/>
    </location>
</feature>